<dbReference type="PANTHER" id="PTHR30005">
    <property type="entry name" value="EXOPOLYPHOSPHATASE"/>
    <property type="match status" value="1"/>
</dbReference>
<keyword evidence="7" id="KW-1185">Reference proteome</keyword>
<dbReference type="PANTHER" id="PTHR30005:SF0">
    <property type="entry name" value="RETROGRADE REGULATION PROTEIN 2"/>
    <property type="match status" value="1"/>
</dbReference>
<name>A0A1G5K0S3_9GAMM</name>
<dbReference type="Pfam" id="PF21447">
    <property type="entry name" value="Ppx-GppA_III"/>
    <property type="match status" value="1"/>
</dbReference>
<dbReference type="InterPro" id="IPR030673">
    <property type="entry name" value="PyroPPase_GppA_Ppx"/>
</dbReference>
<dbReference type="InterPro" id="IPR043129">
    <property type="entry name" value="ATPase_NBD"/>
</dbReference>
<comment type="similarity">
    <text evidence="3">Belongs to the GppA/Ppx family. GppA subfamily.</text>
</comment>
<feature type="domain" description="Ppx/GppA phosphatase C-terminal" evidence="5">
    <location>
        <begin position="308"/>
        <end position="482"/>
    </location>
</feature>
<dbReference type="RefSeq" id="WP_033631473.1">
    <property type="nucleotide sequence ID" value="NZ_CBCSIN010000011.1"/>
</dbReference>
<comment type="function">
    <text evidence="3">Catalyzes the conversion of pppGpp to ppGpp. Guanosine pentaphosphate (pppGpp) is a cytoplasmic signaling molecule which together with ppGpp controls the 'stringent response', an adaptive process that allows bacteria to respond to amino acid starvation, resulting in the coordinated regulation of numerous cellular activities.</text>
</comment>
<dbReference type="InterPro" id="IPR003695">
    <property type="entry name" value="Ppx_GppA_N"/>
</dbReference>
<dbReference type="Gene3D" id="1.10.3210.10">
    <property type="entry name" value="Hypothetical protein af1432"/>
    <property type="match status" value="1"/>
</dbReference>
<protein>
    <recommendedName>
        <fullName evidence="3">Guanosine-5'-triphosphate,3'-diphosphate pyrophosphatase</fullName>
        <ecNumber evidence="3">3.6.1.40</ecNumber>
    </recommendedName>
    <alternativeName>
        <fullName evidence="3">Guanosine pentaphosphate phosphohydrolase</fullName>
    </alternativeName>
    <alternativeName>
        <fullName evidence="3">pppGpp-5'-phosphohydrolase</fullName>
    </alternativeName>
</protein>
<dbReference type="InterPro" id="IPR048950">
    <property type="entry name" value="Ppx_GppA_C"/>
</dbReference>
<dbReference type="SUPFAM" id="SSF53067">
    <property type="entry name" value="Actin-like ATPase domain"/>
    <property type="match status" value="2"/>
</dbReference>
<dbReference type="Proteomes" id="UP000183031">
    <property type="component" value="Unassembled WGS sequence"/>
</dbReference>
<comment type="catalytic activity">
    <reaction evidence="2">
        <text>[phosphate](n) + H2O = [phosphate](n-1) + phosphate + H(+)</text>
        <dbReference type="Rhea" id="RHEA:21528"/>
        <dbReference type="Rhea" id="RHEA-COMP:9859"/>
        <dbReference type="Rhea" id="RHEA-COMP:14279"/>
        <dbReference type="ChEBI" id="CHEBI:15377"/>
        <dbReference type="ChEBI" id="CHEBI:15378"/>
        <dbReference type="ChEBI" id="CHEBI:16838"/>
        <dbReference type="ChEBI" id="CHEBI:43474"/>
        <dbReference type="EC" id="3.6.1.11"/>
    </reaction>
</comment>
<dbReference type="Gene3D" id="3.30.420.150">
    <property type="entry name" value="Exopolyphosphatase. Domain 2"/>
    <property type="match status" value="1"/>
</dbReference>
<sequence length="498" mass="55976">MLSSSTLYAAIDLGSNSFHMLVVREVAGSIQTLARIKRKVRLAAGLDQNNHLSHEAMQRGWQCLRLFSERLQDIPREQIRVVATATLRLASNADEFLQAAEQILGCPVQVISGEEEARLIYHGVAHTTGGPDRRLVVDIGGGSTELVTGTGAQATQLYSLSMGCVTWLERYFSDRNLGQENFERAEQAARDMVRPIAAQLRQQGWQICVGASGTVQALQEIMVAQGMDERITLPKLRQLKQRAIQCGKLEELEIEGLTLERALVFPSGLSILLAIFQELGIESMMLAGGALREGLVYGMLHLPVEQDIRIRTIRNLQRRYLIDTEQAERVSQLAANFSQQVANEWQLDARCRELLHSASLIHELGLSVDFKQAPQHAAYLIRHLDLPGFTPAQKKLLATLLQNQSNTLDLSLLNQQNALPPRTAQRLCRILRLAIIFASRRRDDTLPAVRLRANQDDELTVILPPGWLEQHPLRAEALEQESHWQSYAHWTLRLEEQR</sequence>
<feature type="domain" description="Ppx/GppA phosphatase N-terminal" evidence="4">
    <location>
        <begin position="21"/>
        <end position="301"/>
    </location>
</feature>
<dbReference type="InterPro" id="IPR050273">
    <property type="entry name" value="GppA/Ppx_hydrolase"/>
</dbReference>
<dbReference type="InterPro" id="IPR023709">
    <property type="entry name" value="Guo-5TP_3DP_PyrP"/>
</dbReference>
<dbReference type="NCBIfam" id="NF008260">
    <property type="entry name" value="PRK11031.1"/>
    <property type="match status" value="1"/>
</dbReference>
<dbReference type="EMBL" id="FMUT01000008">
    <property type="protein sequence ID" value="SCY93588.1"/>
    <property type="molecule type" value="Genomic_DNA"/>
</dbReference>
<proteinExistence type="inferred from homology"/>
<dbReference type="HAMAP" id="MF_01550">
    <property type="entry name" value="GppA"/>
    <property type="match status" value="1"/>
</dbReference>
<comment type="pathway">
    <text evidence="3">Purine metabolism; ppGpp biosynthesis; ppGpp from GTP: step 2/2.</text>
</comment>
<accession>A0A1G5K0S3</accession>
<evidence type="ECO:0000259" key="4">
    <source>
        <dbReference type="Pfam" id="PF02541"/>
    </source>
</evidence>
<comment type="catalytic activity">
    <reaction evidence="3">
        <text>guanosine 3'-diphosphate 5'-triphosphate + H2O = guanosine 3',5'-bis(diphosphate) + phosphate + H(+)</text>
        <dbReference type="Rhea" id="RHEA:13073"/>
        <dbReference type="ChEBI" id="CHEBI:15377"/>
        <dbReference type="ChEBI" id="CHEBI:15378"/>
        <dbReference type="ChEBI" id="CHEBI:43474"/>
        <dbReference type="ChEBI" id="CHEBI:77828"/>
        <dbReference type="ChEBI" id="CHEBI:142410"/>
        <dbReference type="EC" id="3.6.1.40"/>
    </reaction>
</comment>
<dbReference type="SUPFAM" id="SSF109604">
    <property type="entry name" value="HD-domain/PDEase-like"/>
    <property type="match status" value="1"/>
</dbReference>
<comment type="caution">
    <text evidence="6">The sequence shown here is derived from an EMBL/GenBank/DDBJ whole genome shotgun (WGS) entry which is preliminary data.</text>
</comment>
<dbReference type="EC" id="3.6.1.40" evidence="3"/>
<keyword evidence="1 3" id="KW-0378">Hydrolase</keyword>
<evidence type="ECO:0000313" key="7">
    <source>
        <dbReference type="Proteomes" id="UP000183031"/>
    </source>
</evidence>
<evidence type="ECO:0000256" key="1">
    <source>
        <dbReference type="ARBA" id="ARBA00022801"/>
    </source>
</evidence>
<evidence type="ECO:0000259" key="5">
    <source>
        <dbReference type="Pfam" id="PF21447"/>
    </source>
</evidence>
<gene>
    <name evidence="3" type="primary">gppA</name>
    <name evidence="6" type="ORF">SAMN02927935_03022</name>
</gene>
<organism evidence="6 7">
    <name type="scientific">Serratia nematodiphila</name>
    <dbReference type="NCBI Taxonomy" id="458197"/>
    <lineage>
        <taxon>Bacteria</taxon>
        <taxon>Pseudomonadati</taxon>
        <taxon>Pseudomonadota</taxon>
        <taxon>Gammaproteobacteria</taxon>
        <taxon>Enterobacterales</taxon>
        <taxon>Yersiniaceae</taxon>
        <taxon>Serratia</taxon>
    </lineage>
</organism>
<evidence type="ECO:0000256" key="2">
    <source>
        <dbReference type="ARBA" id="ARBA00047607"/>
    </source>
</evidence>
<dbReference type="CDD" id="cd24117">
    <property type="entry name" value="ASKHA_NBD_EcGppA-like"/>
    <property type="match status" value="1"/>
</dbReference>
<dbReference type="PIRSF" id="PIRSF001267">
    <property type="entry name" value="Pyrophosphatase_GppA_Ppx"/>
    <property type="match status" value="1"/>
</dbReference>
<dbReference type="Gene3D" id="3.30.420.40">
    <property type="match status" value="1"/>
</dbReference>
<evidence type="ECO:0000256" key="3">
    <source>
        <dbReference type="HAMAP-Rule" id="MF_01550"/>
    </source>
</evidence>
<dbReference type="Pfam" id="PF02541">
    <property type="entry name" value="Ppx-GppA"/>
    <property type="match status" value="1"/>
</dbReference>
<reference evidence="6 7" key="1">
    <citation type="submission" date="2016-10" db="EMBL/GenBank/DDBJ databases">
        <authorList>
            <person name="Varghese N."/>
            <person name="Submissions S."/>
        </authorList>
    </citation>
    <scope>NUCLEOTIDE SEQUENCE [LARGE SCALE GENOMIC DNA]</scope>
    <source>
        <strain evidence="6 7">CGMCC 1.6853</strain>
    </source>
</reference>
<evidence type="ECO:0000313" key="6">
    <source>
        <dbReference type="EMBL" id="SCY93588.1"/>
    </source>
</evidence>
<dbReference type="NCBIfam" id="TIGR03706">
    <property type="entry name" value="exo_poly_only"/>
    <property type="match status" value="1"/>
</dbReference>
<dbReference type="InterPro" id="IPR022371">
    <property type="entry name" value="Exopolyphosphatase"/>
</dbReference>